<evidence type="ECO:0000259" key="5">
    <source>
        <dbReference type="PROSITE" id="PS50118"/>
    </source>
</evidence>
<reference evidence="6" key="1">
    <citation type="submission" date="2023-06" db="EMBL/GenBank/DDBJ databases">
        <authorList>
            <consortium name="Lawrence Berkeley National Laboratory"/>
            <person name="Ahrendt S."/>
            <person name="Sahu N."/>
            <person name="Indic B."/>
            <person name="Wong-Bajracharya J."/>
            <person name="Merenyi Z."/>
            <person name="Ke H.-M."/>
            <person name="Monk M."/>
            <person name="Kocsube S."/>
            <person name="Drula E."/>
            <person name="Lipzen A."/>
            <person name="Balint B."/>
            <person name="Henrissat B."/>
            <person name="Andreopoulos B."/>
            <person name="Martin F.M."/>
            <person name="Harder C.B."/>
            <person name="Rigling D."/>
            <person name="Ford K.L."/>
            <person name="Foster G.D."/>
            <person name="Pangilinan J."/>
            <person name="Papanicolaou A."/>
            <person name="Barry K."/>
            <person name="LaButti K."/>
            <person name="Viragh M."/>
            <person name="Koriabine M."/>
            <person name="Yan M."/>
            <person name="Riley R."/>
            <person name="Champramary S."/>
            <person name="Plett K.L."/>
            <person name="Tsai I.J."/>
            <person name="Slot J."/>
            <person name="Sipos G."/>
            <person name="Plett J."/>
            <person name="Nagy L.G."/>
            <person name="Grigoriev I.V."/>
        </authorList>
    </citation>
    <scope>NUCLEOTIDE SEQUENCE</scope>
    <source>
        <strain evidence="6">HWK02</strain>
    </source>
</reference>
<keyword evidence="1 3" id="KW-0238">DNA-binding</keyword>
<dbReference type="EMBL" id="JAUEPU010000011">
    <property type="protein sequence ID" value="KAK0498265.1"/>
    <property type="molecule type" value="Genomic_DNA"/>
</dbReference>
<dbReference type="InterPro" id="IPR009071">
    <property type="entry name" value="HMG_box_dom"/>
</dbReference>
<feature type="domain" description="HMG box" evidence="5">
    <location>
        <begin position="84"/>
        <end position="131"/>
    </location>
</feature>
<dbReference type="Pfam" id="PF00505">
    <property type="entry name" value="HMG_box"/>
    <property type="match status" value="1"/>
</dbReference>
<evidence type="ECO:0000256" key="3">
    <source>
        <dbReference type="PROSITE-ProRule" id="PRU00267"/>
    </source>
</evidence>
<dbReference type="GO" id="GO:0010468">
    <property type="term" value="P:regulation of gene expression"/>
    <property type="evidence" value="ECO:0007669"/>
    <property type="project" value="TreeGrafter"/>
</dbReference>
<dbReference type="Proteomes" id="UP001175228">
    <property type="component" value="Unassembled WGS sequence"/>
</dbReference>
<comment type="caution">
    <text evidence="6">The sequence shown here is derived from an EMBL/GenBank/DDBJ whole genome shotgun (WGS) entry which is preliminary data.</text>
</comment>
<protein>
    <recommendedName>
        <fullName evidence="5">HMG box domain-containing protein</fullName>
    </recommendedName>
</protein>
<dbReference type="GO" id="GO:0003677">
    <property type="term" value="F:DNA binding"/>
    <property type="evidence" value="ECO:0007669"/>
    <property type="project" value="UniProtKB-UniRule"/>
</dbReference>
<evidence type="ECO:0000256" key="1">
    <source>
        <dbReference type="ARBA" id="ARBA00023125"/>
    </source>
</evidence>
<accession>A0AA39Q8Q9</accession>
<evidence type="ECO:0000313" key="7">
    <source>
        <dbReference type="Proteomes" id="UP001175228"/>
    </source>
</evidence>
<sequence length="150" mass="16910">MTPAKLEHDRLQMIHGLEDLVKSMKHCVSTSEAYLTSYKAAFSSNEQEEDVKPVKGKRKHSDTEEPAVDGKRKRIAPKKDPNAPRRPASTYLLFQNEVRTATKQDHPNITAQELTSLISKMWSEMSPAEKQVRRSFLILLVSSSSVADVC</sequence>
<evidence type="ECO:0000256" key="2">
    <source>
        <dbReference type="ARBA" id="ARBA00023242"/>
    </source>
</evidence>
<dbReference type="PANTHER" id="PTHR46040:SF3">
    <property type="entry name" value="HIGH MOBILITY GROUP PROTEIN 2"/>
    <property type="match status" value="1"/>
</dbReference>
<gene>
    <name evidence="6" type="ORF">EDD18DRAFT_82032</name>
</gene>
<dbReference type="PANTHER" id="PTHR46040">
    <property type="entry name" value="HIGH MOBILITY GROUP PROTEIN 2"/>
    <property type="match status" value="1"/>
</dbReference>
<keyword evidence="7" id="KW-1185">Reference proteome</keyword>
<feature type="region of interest" description="Disordered" evidence="4">
    <location>
        <begin position="42"/>
        <end position="89"/>
    </location>
</feature>
<dbReference type="SUPFAM" id="SSF47095">
    <property type="entry name" value="HMG-box"/>
    <property type="match status" value="1"/>
</dbReference>
<keyword evidence="2 3" id="KW-0539">Nucleus</keyword>
<proteinExistence type="predicted"/>
<dbReference type="PROSITE" id="PS50118">
    <property type="entry name" value="HMG_BOX_2"/>
    <property type="match status" value="1"/>
</dbReference>
<evidence type="ECO:0000256" key="4">
    <source>
        <dbReference type="SAM" id="MobiDB-lite"/>
    </source>
</evidence>
<dbReference type="AlphaFoldDB" id="A0AA39Q8Q9"/>
<dbReference type="InterPro" id="IPR051965">
    <property type="entry name" value="ChromReg_NeuronalGeneExpr"/>
</dbReference>
<feature type="DNA-binding region" description="HMG box" evidence="3">
    <location>
        <begin position="84"/>
        <end position="131"/>
    </location>
</feature>
<evidence type="ECO:0000313" key="6">
    <source>
        <dbReference type="EMBL" id="KAK0498265.1"/>
    </source>
</evidence>
<name>A0AA39Q8Q9_9AGAR</name>
<dbReference type="InterPro" id="IPR036910">
    <property type="entry name" value="HMG_box_dom_sf"/>
</dbReference>
<organism evidence="6 7">
    <name type="scientific">Armillaria luteobubalina</name>
    <dbReference type="NCBI Taxonomy" id="153913"/>
    <lineage>
        <taxon>Eukaryota</taxon>
        <taxon>Fungi</taxon>
        <taxon>Dikarya</taxon>
        <taxon>Basidiomycota</taxon>
        <taxon>Agaricomycotina</taxon>
        <taxon>Agaricomycetes</taxon>
        <taxon>Agaricomycetidae</taxon>
        <taxon>Agaricales</taxon>
        <taxon>Marasmiineae</taxon>
        <taxon>Physalacriaceae</taxon>
        <taxon>Armillaria</taxon>
    </lineage>
</organism>
<dbReference type="Gene3D" id="1.10.30.10">
    <property type="entry name" value="High mobility group box domain"/>
    <property type="match status" value="1"/>
</dbReference>
<dbReference type="GO" id="GO:0005634">
    <property type="term" value="C:nucleus"/>
    <property type="evidence" value="ECO:0007669"/>
    <property type="project" value="UniProtKB-UniRule"/>
</dbReference>